<comment type="caution">
    <text evidence="1">The sequence shown here is derived from an EMBL/GenBank/DDBJ whole genome shotgun (WGS) entry which is preliminary data.</text>
</comment>
<name>J0AQ51_HELPX</name>
<dbReference type="EMBL" id="AKOG01000002">
    <property type="protein sequence ID" value="EJB51848.1"/>
    <property type="molecule type" value="Genomic_DNA"/>
</dbReference>
<sequence length="37" mass="4523">MVLKTMQKMTRMKRLRIVQSIEKQQNLKIAIKHQLWA</sequence>
<proteinExistence type="predicted"/>
<evidence type="ECO:0000313" key="1">
    <source>
        <dbReference type="EMBL" id="EJB51848.1"/>
    </source>
</evidence>
<dbReference type="AlphaFoldDB" id="J0AQ51"/>
<reference evidence="1 2" key="1">
    <citation type="journal article" date="2013" name="Pathog. Dis.">
        <title>Genome sequences of 65 Helicobacter pylori strains isolated from asymptomatic individuals and patients with gastric cancer, peptic ulcer disease, or gastritis.</title>
        <authorList>
            <person name="Blanchard T.G."/>
            <person name="Czinn S.J."/>
            <person name="Correa P."/>
            <person name="Nakazawa T."/>
            <person name="Keelan M."/>
            <person name="Morningstar L."/>
            <person name="Santana-Cruz I."/>
            <person name="Maroo A."/>
            <person name="McCracken C."/>
            <person name="Shefchek K."/>
            <person name="Daugherty S."/>
            <person name="Song Y."/>
            <person name="Fraser C.M."/>
            <person name="Fricke W.F."/>
        </authorList>
    </citation>
    <scope>NUCLEOTIDE SEQUENCE [LARGE SCALE GENOMIC DNA]</scope>
    <source>
        <strain evidence="1 2">Hp H-24</strain>
    </source>
</reference>
<accession>J0AQ51</accession>
<dbReference type="PATRIC" id="fig|992039.3.peg.379"/>
<gene>
    <name evidence="1" type="ORF">HPHPH24_0392</name>
</gene>
<protein>
    <submittedName>
        <fullName evidence="1">Uncharacterized protein</fullName>
    </submittedName>
</protein>
<dbReference type="Proteomes" id="UP000004761">
    <property type="component" value="Unassembled WGS sequence"/>
</dbReference>
<evidence type="ECO:0000313" key="2">
    <source>
        <dbReference type="Proteomes" id="UP000004761"/>
    </source>
</evidence>
<organism evidence="1 2">
    <name type="scientific">Helicobacter pylori Hp H-24</name>
    <dbReference type="NCBI Taxonomy" id="992039"/>
    <lineage>
        <taxon>Bacteria</taxon>
        <taxon>Pseudomonadati</taxon>
        <taxon>Campylobacterota</taxon>
        <taxon>Epsilonproteobacteria</taxon>
        <taxon>Campylobacterales</taxon>
        <taxon>Helicobacteraceae</taxon>
        <taxon>Helicobacter</taxon>
    </lineage>
</organism>